<organism evidence="3 4">
    <name type="scientific">Vibrio algarum</name>
    <dbReference type="NCBI Taxonomy" id="3020714"/>
    <lineage>
        <taxon>Bacteria</taxon>
        <taxon>Pseudomonadati</taxon>
        <taxon>Pseudomonadota</taxon>
        <taxon>Gammaproteobacteria</taxon>
        <taxon>Vibrionales</taxon>
        <taxon>Vibrionaceae</taxon>
        <taxon>Vibrio</taxon>
    </lineage>
</organism>
<evidence type="ECO:0000313" key="3">
    <source>
        <dbReference type="EMBL" id="MDB1124823.1"/>
    </source>
</evidence>
<proteinExistence type="inferred from homology"/>
<protein>
    <recommendedName>
        <fullName evidence="2">UPF0231 protein PGX00_14685</fullName>
    </recommendedName>
</protein>
<dbReference type="Proteomes" id="UP001210678">
    <property type="component" value="Unassembled WGS sequence"/>
</dbReference>
<dbReference type="RefSeq" id="WP_272137682.1">
    <property type="nucleotide sequence ID" value="NZ_JAQLOI010000001.1"/>
</dbReference>
<name>A0ABT4YTD2_9VIBR</name>
<comment type="similarity">
    <text evidence="1 2">Belongs to the UPF0231 family.</text>
</comment>
<keyword evidence="4" id="KW-1185">Reference proteome</keyword>
<dbReference type="InterPro" id="IPR008249">
    <property type="entry name" value="UPF0231"/>
</dbReference>
<dbReference type="PIRSF" id="PIRSF006287">
    <property type="entry name" value="UCP006287"/>
    <property type="match status" value="1"/>
</dbReference>
<dbReference type="EMBL" id="JAQLOI010000001">
    <property type="protein sequence ID" value="MDB1124823.1"/>
    <property type="molecule type" value="Genomic_DNA"/>
</dbReference>
<comment type="caution">
    <text evidence="3">The sequence shown here is derived from an EMBL/GenBank/DDBJ whole genome shotgun (WGS) entry which is preliminary data.</text>
</comment>
<accession>A0ABT4YTD2</accession>
<evidence type="ECO:0000256" key="1">
    <source>
        <dbReference type="ARBA" id="ARBA00005367"/>
    </source>
</evidence>
<sequence length="124" mass="14581">MEYQFVKGLTGEYRIKCSMGHEVIARWLEQEIYTDKVRIASLLEAIEKIKSEESQEYSLLGKEISIVIRRDEVTVQENSLDQDDDSLQESEFDFYDCESDAGCGLEDFEQLIQSWCEFIRYNIK</sequence>
<gene>
    <name evidence="3" type="ORF">PGX00_14685</name>
</gene>
<evidence type="ECO:0000256" key="2">
    <source>
        <dbReference type="HAMAP-Rule" id="MF_01053"/>
    </source>
</evidence>
<evidence type="ECO:0000313" key="4">
    <source>
        <dbReference type="Proteomes" id="UP001210678"/>
    </source>
</evidence>
<dbReference type="HAMAP" id="MF_01053">
    <property type="entry name" value="UPF0231"/>
    <property type="match status" value="1"/>
</dbReference>
<dbReference type="Pfam" id="PF06062">
    <property type="entry name" value="UPF0231"/>
    <property type="match status" value="1"/>
</dbReference>
<reference evidence="3 4" key="1">
    <citation type="submission" date="2023-01" db="EMBL/GenBank/DDBJ databases">
        <title>Vibrio sp. KJ40-1 sp.nov, isolated from marine algae.</title>
        <authorList>
            <person name="Butt M."/>
            <person name="Kim J.M.J."/>
            <person name="Jeon C.O.C."/>
        </authorList>
    </citation>
    <scope>NUCLEOTIDE SEQUENCE [LARGE SCALE GENOMIC DNA]</scope>
    <source>
        <strain evidence="3 4">KJ40-1</strain>
    </source>
</reference>